<protein>
    <submittedName>
        <fullName evidence="1">Uncharacterized protein</fullName>
    </submittedName>
</protein>
<dbReference type="RefSeq" id="WP_343952247.1">
    <property type="nucleotide sequence ID" value="NZ_BAAAHQ010000024.1"/>
</dbReference>
<dbReference type="Proteomes" id="UP001501578">
    <property type="component" value="Unassembled WGS sequence"/>
</dbReference>
<reference evidence="1 2" key="1">
    <citation type="journal article" date="2019" name="Int. J. Syst. Evol. Microbiol.">
        <title>The Global Catalogue of Microorganisms (GCM) 10K type strain sequencing project: providing services to taxonomists for standard genome sequencing and annotation.</title>
        <authorList>
            <consortium name="The Broad Institute Genomics Platform"/>
            <consortium name="The Broad Institute Genome Sequencing Center for Infectious Disease"/>
            <person name="Wu L."/>
            <person name="Ma J."/>
        </authorList>
    </citation>
    <scope>NUCLEOTIDE SEQUENCE [LARGE SCALE GENOMIC DNA]</scope>
    <source>
        <strain evidence="1 2">JCM 11136</strain>
    </source>
</reference>
<organism evidence="1 2">
    <name type="scientific">Nonomuraea longicatena</name>
    <dbReference type="NCBI Taxonomy" id="83682"/>
    <lineage>
        <taxon>Bacteria</taxon>
        <taxon>Bacillati</taxon>
        <taxon>Actinomycetota</taxon>
        <taxon>Actinomycetes</taxon>
        <taxon>Streptosporangiales</taxon>
        <taxon>Streptosporangiaceae</taxon>
        <taxon>Nonomuraea</taxon>
    </lineage>
</organism>
<gene>
    <name evidence="1" type="ORF">GCM10009560_48200</name>
</gene>
<accession>A0ABN1Q778</accession>
<dbReference type="EMBL" id="BAAAHQ010000024">
    <property type="protein sequence ID" value="GAA0938329.1"/>
    <property type="molecule type" value="Genomic_DNA"/>
</dbReference>
<name>A0ABN1Q778_9ACTN</name>
<proteinExistence type="predicted"/>
<comment type="caution">
    <text evidence="1">The sequence shown here is derived from an EMBL/GenBank/DDBJ whole genome shotgun (WGS) entry which is preliminary data.</text>
</comment>
<sequence>MNPELTFQLMQSDAKELRQAAARHRRAAEAAQDNRAERRTVFGVLRRTR</sequence>
<keyword evidence="2" id="KW-1185">Reference proteome</keyword>
<evidence type="ECO:0000313" key="2">
    <source>
        <dbReference type="Proteomes" id="UP001501578"/>
    </source>
</evidence>
<evidence type="ECO:0000313" key="1">
    <source>
        <dbReference type="EMBL" id="GAA0938329.1"/>
    </source>
</evidence>